<name>A0A7J7J3U9_BUGNE</name>
<evidence type="ECO:0000256" key="1">
    <source>
        <dbReference type="ARBA" id="ARBA00006484"/>
    </source>
</evidence>
<reference evidence="3" key="1">
    <citation type="submission" date="2020-06" db="EMBL/GenBank/DDBJ databases">
        <title>Draft genome of Bugula neritina, a colonial animal packing powerful symbionts and potential medicines.</title>
        <authorList>
            <person name="Rayko M."/>
        </authorList>
    </citation>
    <scope>NUCLEOTIDE SEQUENCE [LARGE SCALE GENOMIC DNA]</scope>
    <source>
        <strain evidence="3">Kwan_BN1</strain>
    </source>
</reference>
<dbReference type="PROSITE" id="PS00061">
    <property type="entry name" value="ADH_SHORT"/>
    <property type="match status" value="1"/>
</dbReference>
<dbReference type="PANTHER" id="PTHR24321:SF8">
    <property type="entry name" value="ESTRADIOL 17-BETA-DEHYDROGENASE 8-RELATED"/>
    <property type="match status" value="1"/>
</dbReference>
<dbReference type="AlphaFoldDB" id="A0A7J7J3U9"/>
<dbReference type="FunFam" id="3.40.50.720:FF:000084">
    <property type="entry name" value="Short-chain dehydrogenase reductase"/>
    <property type="match status" value="1"/>
</dbReference>
<gene>
    <name evidence="3" type="ORF">EB796_020784</name>
</gene>
<dbReference type="Gene3D" id="3.40.50.720">
    <property type="entry name" value="NAD(P)-binding Rossmann-like Domain"/>
    <property type="match status" value="1"/>
</dbReference>
<evidence type="ECO:0000256" key="2">
    <source>
        <dbReference type="ARBA" id="ARBA00023002"/>
    </source>
</evidence>
<dbReference type="InterPro" id="IPR036291">
    <property type="entry name" value="NAD(P)-bd_dom_sf"/>
</dbReference>
<dbReference type="OrthoDB" id="47007at2759"/>
<dbReference type="EMBL" id="VXIV02003141">
    <property type="protein sequence ID" value="KAF6020869.1"/>
    <property type="molecule type" value="Genomic_DNA"/>
</dbReference>
<organism evidence="3 4">
    <name type="scientific">Bugula neritina</name>
    <name type="common">Brown bryozoan</name>
    <name type="synonym">Sertularia neritina</name>
    <dbReference type="NCBI Taxonomy" id="10212"/>
    <lineage>
        <taxon>Eukaryota</taxon>
        <taxon>Metazoa</taxon>
        <taxon>Spiralia</taxon>
        <taxon>Lophotrochozoa</taxon>
        <taxon>Bryozoa</taxon>
        <taxon>Gymnolaemata</taxon>
        <taxon>Cheilostomatida</taxon>
        <taxon>Flustrina</taxon>
        <taxon>Buguloidea</taxon>
        <taxon>Bugulidae</taxon>
        <taxon>Bugula</taxon>
    </lineage>
</organism>
<proteinExistence type="inferred from homology"/>
<protein>
    <submittedName>
        <fullName evidence="3">Uncharacterized protein</fullName>
    </submittedName>
</protein>
<dbReference type="InterPro" id="IPR002347">
    <property type="entry name" value="SDR_fam"/>
</dbReference>
<dbReference type="Pfam" id="PF13561">
    <property type="entry name" value="adh_short_C2"/>
    <property type="match status" value="1"/>
</dbReference>
<dbReference type="InterPro" id="IPR020904">
    <property type="entry name" value="Sc_DH/Rdtase_CS"/>
</dbReference>
<dbReference type="SUPFAM" id="SSF51735">
    <property type="entry name" value="NAD(P)-binding Rossmann-fold domains"/>
    <property type="match status" value="1"/>
</dbReference>
<keyword evidence="2" id="KW-0560">Oxidoreductase</keyword>
<accession>A0A7J7J3U9</accession>
<dbReference type="Proteomes" id="UP000593567">
    <property type="component" value="Unassembled WGS sequence"/>
</dbReference>
<sequence>MSGPSQFANPKLNSEDTKTRFTDYVVLVTGGCSGIGKATLERFANDGATVYALDIRIQKEDELKEKFGDRVSCIELDVSDAERCKEVVNKIAANHNSKIHTLVNCAAYFGSKGLEAAKSDWIKSFEVNVIGYSNMVQAVVPFMPKDGGCSVVNIGSISGKRAQPTRWTYSATKGAVHAVTKCMALDLHLNNIRVNSIAPGWIWSPEVLKACDGDREVGHAQWHKFFMTSRLGEVEEVAAVITFLASKDASYITGANIPVCGGYLAVGPEQMGESSKYAGTEESAE</sequence>
<dbReference type="CDD" id="cd05233">
    <property type="entry name" value="SDR_c"/>
    <property type="match status" value="1"/>
</dbReference>
<dbReference type="GO" id="GO:0016491">
    <property type="term" value="F:oxidoreductase activity"/>
    <property type="evidence" value="ECO:0007669"/>
    <property type="project" value="UniProtKB-KW"/>
</dbReference>
<dbReference type="PANTHER" id="PTHR24321">
    <property type="entry name" value="DEHYDROGENASES, SHORT CHAIN"/>
    <property type="match status" value="1"/>
</dbReference>
<keyword evidence="4" id="KW-1185">Reference proteome</keyword>
<evidence type="ECO:0000313" key="3">
    <source>
        <dbReference type="EMBL" id="KAF6020869.1"/>
    </source>
</evidence>
<comment type="caution">
    <text evidence="3">The sequence shown here is derived from an EMBL/GenBank/DDBJ whole genome shotgun (WGS) entry which is preliminary data.</text>
</comment>
<evidence type="ECO:0000313" key="4">
    <source>
        <dbReference type="Proteomes" id="UP000593567"/>
    </source>
</evidence>
<comment type="similarity">
    <text evidence="1">Belongs to the short-chain dehydrogenases/reductases (SDR) family.</text>
</comment>
<dbReference type="PRINTS" id="PR00081">
    <property type="entry name" value="GDHRDH"/>
</dbReference>